<name>A0ABU6MR72_9BACI</name>
<evidence type="ECO:0008006" key="3">
    <source>
        <dbReference type="Google" id="ProtNLM"/>
    </source>
</evidence>
<gene>
    <name evidence="1" type="ORF">P4U88_05140</name>
</gene>
<protein>
    <recommendedName>
        <fullName evidence="3">CopG family transcriptional regulator</fullName>
    </recommendedName>
</protein>
<organism evidence="1 2">
    <name type="scientific">Bacillus paramycoides</name>
    <dbReference type="NCBI Taxonomy" id="2026194"/>
    <lineage>
        <taxon>Bacteria</taxon>
        <taxon>Bacillati</taxon>
        <taxon>Bacillota</taxon>
        <taxon>Bacilli</taxon>
        <taxon>Bacillales</taxon>
        <taxon>Bacillaceae</taxon>
        <taxon>Bacillus</taxon>
        <taxon>Bacillus cereus group</taxon>
    </lineage>
</organism>
<keyword evidence="2" id="KW-1185">Reference proteome</keyword>
<proteinExistence type="predicted"/>
<reference evidence="1 2" key="1">
    <citation type="submission" date="2023-03" db="EMBL/GenBank/DDBJ databases">
        <title>Bacillus Genome Sequencing.</title>
        <authorList>
            <person name="Dunlap C."/>
        </authorList>
    </citation>
    <scope>NUCLEOTIDE SEQUENCE [LARGE SCALE GENOMIC DNA]</scope>
    <source>
        <strain evidence="1 2">B-615</strain>
    </source>
</reference>
<dbReference type="Proteomes" id="UP001309448">
    <property type="component" value="Unassembled WGS sequence"/>
</dbReference>
<accession>A0ABU6MR72</accession>
<comment type="caution">
    <text evidence="1">The sequence shown here is derived from an EMBL/GenBank/DDBJ whole genome shotgun (WGS) entry which is preliminary data.</text>
</comment>
<evidence type="ECO:0000313" key="1">
    <source>
        <dbReference type="EMBL" id="MED1565337.1"/>
    </source>
</evidence>
<dbReference type="EMBL" id="JARMDB010000004">
    <property type="protein sequence ID" value="MED1565337.1"/>
    <property type="molecule type" value="Genomic_DNA"/>
</dbReference>
<dbReference type="RefSeq" id="WP_327919215.1">
    <property type="nucleotide sequence ID" value="NZ_JARMDB010000004.1"/>
</dbReference>
<evidence type="ECO:0000313" key="2">
    <source>
        <dbReference type="Proteomes" id="UP001309448"/>
    </source>
</evidence>
<sequence>MTIKYDKKTVLRLPEEVDEYYESEAKRMGIKANALKTMILVQKFHNKKN</sequence>